<sequence length="50" mass="5168">MSEKIYKAMKNTGALNIAVGIVTLVTGIASGILLIVSGANLLKKKKGILL</sequence>
<keyword evidence="1" id="KW-0472">Membrane</keyword>
<organism evidence="2 3">
    <name type="scientific">Fusicatenibacter faecihominis</name>
    <dbReference type="NCBI Taxonomy" id="2881276"/>
    <lineage>
        <taxon>Bacteria</taxon>
        <taxon>Bacillati</taxon>
        <taxon>Bacillota</taxon>
        <taxon>Clostridia</taxon>
        <taxon>Lachnospirales</taxon>
        <taxon>Lachnospiraceae</taxon>
        <taxon>Fusicatenibacter</taxon>
    </lineage>
</organism>
<protein>
    <submittedName>
        <fullName evidence="2">Uncharacterized protein</fullName>
    </submittedName>
</protein>
<keyword evidence="3" id="KW-1185">Reference proteome</keyword>
<name>A0AAE3DUM7_9FIRM</name>
<evidence type="ECO:0000313" key="3">
    <source>
        <dbReference type="Proteomes" id="UP001197875"/>
    </source>
</evidence>
<keyword evidence="1" id="KW-1133">Transmembrane helix</keyword>
<comment type="caution">
    <text evidence="2">The sequence shown here is derived from an EMBL/GenBank/DDBJ whole genome shotgun (WGS) entry which is preliminary data.</text>
</comment>
<accession>A0AAE3DUM7</accession>
<dbReference type="AlphaFoldDB" id="A0AAE3DUM7"/>
<gene>
    <name evidence="2" type="ORF">LKD71_13305</name>
</gene>
<dbReference type="Proteomes" id="UP001197875">
    <property type="component" value="Unassembled WGS sequence"/>
</dbReference>
<evidence type="ECO:0000313" key="2">
    <source>
        <dbReference type="EMBL" id="MCC2190763.1"/>
    </source>
</evidence>
<feature type="transmembrane region" description="Helical" evidence="1">
    <location>
        <begin position="17"/>
        <end position="42"/>
    </location>
</feature>
<keyword evidence="1" id="KW-0812">Transmembrane</keyword>
<dbReference type="EMBL" id="JAJEPR010000027">
    <property type="protein sequence ID" value="MCC2190763.1"/>
    <property type="molecule type" value="Genomic_DNA"/>
</dbReference>
<proteinExistence type="predicted"/>
<dbReference type="RefSeq" id="WP_178047277.1">
    <property type="nucleotide sequence ID" value="NZ_JAJEPR010000027.1"/>
</dbReference>
<reference evidence="2 3" key="1">
    <citation type="submission" date="2021-10" db="EMBL/GenBank/DDBJ databases">
        <title>Anaerobic single-cell dispensing facilitates the cultivation of human gut bacteria.</title>
        <authorList>
            <person name="Afrizal A."/>
        </authorList>
    </citation>
    <scope>NUCLEOTIDE SEQUENCE [LARGE SCALE GENOMIC DNA]</scope>
    <source>
        <strain evidence="2 3">CLA-AA-H277</strain>
    </source>
</reference>
<evidence type="ECO:0000256" key="1">
    <source>
        <dbReference type="SAM" id="Phobius"/>
    </source>
</evidence>